<evidence type="ECO:0000256" key="1">
    <source>
        <dbReference type="SAM" id="MobiDB-lite"/>
    </source>
</evidence>
<gene>
    <name evidence="3" type="ORF">FHS75_002543</name>
</gene>
<dbReference type="RefSeq" id="WP_179408041.1">
    <property type="nucleotide sequence ID" value="NZ_BMGF01000004.1"/>
</dbReference>
<feature type="compositionally biased region" description="Low complexity" evidence="1">
    <location>
        <begin position="14"/>
        <end position="25"/>
    </location>
</feature>
<dbReference type="EMBL" id="JACBZF010000004">
    <property type="protein sequence ID" value="NYH96211.1"/>
    <property type="molecule type" value="Genomic_DNA"/>
</dbReference>
<keyword evidence="4" id="KW-1185">Reference proteome</keyword>
<reference evidence="3 4" key="1">
    <citation type="submission" date="2020-07" db="EMBL/GenBank/DDBJ databases">
        <title>Genomic Encyclopedia of Type Strains, Phase IV (KMG-IV): sequencing the most valuable type-strain genomes for metagenomic binning, comparative biology and taxonomic classification.</title>
        <authorList>
            <person name="Goeker M."/>
        </authorList>
    </citation>
    <scope>NUCLEOTIDE SEQUENCE [LARGE SCALE GENOMIC DNA]</scope>
    <source>
        <strain evidence="3 4">DSM 29043</strain>
    </source>
</reference>
<protein>
    <submittedName>
        <fullName evidence="3">Phasin family protein</fullName>
    </submittedName>
</protein>
<feature type="compositionally biased region" description="Low complexity" evidence="1">
    <location>
        <begin position="56"/>
        <end position="72"/>
    </location>
</feature>
<dbReference type="InterPro" id="IPR018968">
    <property type="entry name" value="Phasin"/>
</dbReference>
<dbReference type="AlphaFoldDB" id="A0A7Y9Y057"/>
<feature type="domain" description="Phasin" evidence="2">
    <location>
        <begin position="178"/>
        <end position="274"/>
    </location>
</feature>
<organism evidence="3 4">
    <name type="scientific">Novosphingobium marinum</name>
    <dbReference type="NCBI Taxonomy" id="1514948"/>
    <lineage>
        <taxon>Bacteria</taxon>
        <taxon>Pseudomonadati</taxon>
        <taxon>Pseudomonadota</taxon>
        <taxon>Alphaproteobacteria</taxon>
        <taxon>Sphingomonadales</taxon>
        <taxon>Sphingomonadaceae</taxon>
        <taxon>Novosphingobium</taxon>
    </lineage>
</organism>
<dbReference type="Pfam" id="PF09361">
    <property type="entry name" value="Phasin_2"/>
    <property type="match status" value="1"/>
</dbReference>
<feature type="compositionally biased region" description="Low complexity" evidence="1">
    <location>
        <begin position="85"/>
        <end position="110"/>
    </location>
</feature>
<dbReference type="Proteomes" id="UP000522081">
    <property type="component" value="Unassembled WGS sequence"/>
</dbReference>
<accession>A0A7Y9Y057</accession>
<evidence type="ECO:0000259" key="2">
    <source>
        <dbReference type="Pfam" id="PF09361"/>
    </source>
</evidence>
<feature type="region of interest" description="Disordered" evidence="1">
    <location>
        <begin position="1"/>
        <end position="131"/>
    </location>
</feature>
<name>A0A7Y9Y057_9SPHN</name>
<feature type="compositionally biased region" description="Basic and acidic residues" evidence="1">
    <location>
        <begin position="28"/>
        <end position="41"/>
    </location>
</feature>
<feature type="compositionally biased region" description="Basic and acidic residues" evidence="1">
    <location>
        <begin position="1"/>
        <end position="13"/>
    </location>
</feature>
<comment type="caution">
    <text evidence="3">The sequence shown here is derived from an EMBL/GenBank/DDBJ whole genome shotgun (WGS) entry which is preliminary data.</text>
</comment>
<proteinExistence type="predicted"/>
<sequence length="285" mass="29701">MAEKDDNKAEASAEKAYAAASEAASDTPVEKTAEPEAKPAEPAKAAAKPAAKKAAAKAPAKPAARAKAAPKAAKPRKAPAKPARKTPAAKPAASAKPVAAEKPAAAPAPQKKVEPAKSTAPAPKSVTASKTPFNFTLKDTTMQMAPQFSENMSKVMTEAQSKAQEAFEKSSAMLGDYTEFAKGNVEAMVESGKIFAAGMQDMGTNLVAESRTAFETMSSDVKEMASAKTPSDFMKIQSDIMKRNFDQAVAYSSANSEAMLKLVNETMAPISSRVSLAVEKVRTAA</sequence>
<evidence type="ECO:0000313" key="4">
    <source>
        <dbReference type="Proteomes" id="UP000522081"/>
    </source>
</evidence>
<feature type="compositionally biased region" description="Basic residues" evidence="1">
    <location>
        <begin position="73"/>
        <end position="84"/>
    </location>
</feature>
<evidence type="ECO:0000313" key="3">
    <source>
        <dbReference type="EMBL" id="NYH96211.1"/>
    </source>
</evidence>